<evidence type="ECO:0000313" key="2">
    <source>
        <dbReference type="Proteomes" id="UP000051913"/>
    </source>
</evidence>
<name>A0A0R3L8X1_9BRAD</name>
<comment type="caution">
    <text evidence="1">The sequence shown here is derived from an EMBL/GenBank/DDBJ whole genome shotgun (WGS) entry which is preliminary data.</text>
</comment>
<dbReference type="EMBL" id="LLXX01000125">
    <property type="protein sequence ID" value="KRR04409.1"/>
    <property type="molecule type" value="Genomic_DNA"/>
</dbReference>
<proteinExistence type="predicted"/>
<gene>
    <name evidence="1" type="ORF">CP49_36730</name>
</gene>
<reference evidence="1 2" key="1">
    <citation type="submission" date="2014-03" db="EMBL/GenBank/DDBJ databases">
        <title>Bradyrhizobium valentinum sp. nov., isolated from effective nodules of Lupinus mariae-josephae, a lupine endemic of basic-lime soils in Eastern Spain.</title>
        <authorList>
            <person name="Duran D."/>
            <person name="Rey L."/>
            <person name="Navarro A."/>
            <person name="Busquets A."/>
            <person name="Imperial J."/>
            <person name="Ruiz-Argueso T."/>
        </authorList>
    </citation>
    <scope>NUCLEOTIDE SEQUENCE [LARGE SCALE GENOMIC DNA]</scope>
    <source>
        <strain evidence="1 2">LmjM3</strain>
    </source>
</reference>
<sequence>MRLASLTTCMHQLRTNLEEQRQVDRLADFRRDVERLLYLSQAIGILTSRVHQLVVMRRSTRKTSKSIAS</sequence>
<dbReference type="Proteomes" id="UP000051913">
    <property type="component" value="Unassembled WGS sequence"/>
</dbReference>
<evidence type="ECO:0000313" key="1">
    <source>
        <dbReference type="EMBL" id="KRR04409.1"/>
    </source>
</evidence>
<accession>A0A0R3L8X1</accession>
<dbReference type="AlphaFoldDB" id="A0A0R3L8X1"/>
<organism evidence="1 2">
    <name type="scientific">Bradyrhizobium valentinum</name>
    <dbReference type="NCBI Taxonomy" id="1518501"/>
    <lineage>
        <taxon>Bacteria</taxon>
        <taxon>Pseudomonadati</taxon>
        <taxon>Pseudomonadota</taxon>
        <taxon>Alphaproteobacteria</taxon>
        <taxon>Hyphomicrobiales</taxon>
        <taxon>Nitrobacteraceae</taxon>
        <taxon>Bradyrhizobium</taxon>
    </lineage>
</organism>
<protein>
    <submittedName>
        <fullName evidence="1">Uncharacterized protein</fullName>
    </submittedName>
</protein>
<keyword evidence="2" id="KW-1185">Reference proteome</keyword>